<dbReference type="Pfam" id="PF00141">
    <property type="entry name" value="peroxidase"/>
    <property type="match status" value="1"/>
</dbReference>
<accession>A0AAW1NGA3</accession>
<dbReference type="Gene3D" id="1.10.520.10">
    <property type="match status" value="2"/>
</dbReference>
<keyword evidence="10 15" id="KW-0408">Iron</keyword>
<dbReference type="InterPro" id="IPR033905">
    <property type="entry name" value="Secretory_peroxidase"/>
</dbReference>
<evidence type="ECO:0000256" key="12">
    <source>
        <dbReference type="ARBA" id="ARBA00023180"/>
    </source>
</evidence>
<feature type="signal peptide" evidence="18">
    <location>
        <begin position="1"/>
        <end position="16"/>
    </location>
</feature>
<keyword evidence="18" id="KW-0376">Hydrogen peroxide</keyword>
<keyword evidence="7 15" id="KW-0479">Metal-binding</keyword>
<organism evidence="20 21">
    <name type="scientific">Saponaria officinalis</name>
    <name type="common">Common soapwort</name>
    <name type="synonym">Lychnis saponaria</name>
    <dbReference type="NCBI Taxonomy" id="3572"/>
    <lineage>
        <taxon>Eukaryota</taxon>
        <taxon>Viridiplantae</taxon>
        <taxon>Streptophyta</taxon>
        <taxon>Embryophyta</taxon>
        <taxon>Tracheophyta</taxon>
        <taxon>Spermatophyta</taxon>
        <taxon>Magnoliopsida</taxon>
        <taxon>eudicotyledons</taxon>
        <taxon>Gunneridae</taxon>
        <taxon>Pentapetalae</taxon>
        <taxon>Caryophyllales</taxon>
        <taxon>Caryophyllaceae</taxon>
        <taxon>Caryophylleae</taxon>
        <taxon>Saponaria</taxon>
    </lineage>
</organism>
<evidence type="ECO:0000313" key="20">
    <source>
        <dbReference type="EMBL" id="KAK9757597.1"/>
    </source>
</evidence>
<evidence type="ECO:0000259" key="19">
    <source>
        <dbReference type="PROSITE" id="PS50873"/>
    </source>
</evidence>
<evidence type="ECO:0000256" key="15">
    <source>
        <dbReference type="PIRSR" id="PIRSR600823-3"/>
    </source>
</evidence>
<keyword evidence="12" id="KW-0325">Glycoprotein</keyword>
<dbReference type="SUPFAM" id="SSF48113">
    <property type="entry name" value="Heme-dependent peroxidases"/>
    <property type="match status" value="1"/>
</dbReference>
<dbReference type="Proteomes" id="UP001443914">
    <property type="component" value="Unassembled WGS sequence"/>
</dbReference>
<protein>
    <recommendedName>
        <fullName evidence="4 18">Peroxidase</fullName>
        <ecNumber evidence="4 18">1.11.1.7</ecNumber>
    </recommendedName>
</protein>
<dbReference type="GO" id="GO:0042744">
    <property type="term" value="P:hydrogen peroxide catabolic process"/>
    <property type="evidence" value="ECO:0007669"/>
    <property type="project" value="UniProtKB-KW"/>
</dbReference>
<evidence type="ECO:0000256" key="13">
    <source>
        <dbReference type="PIRSR" id="PIRSR600823-1"/>
    </source>
</evidence>
<dbReference type="EC" id="1.11.1.7" evidence="4 18"/>
<keyword evidence="5 18" id="KW-0575">Peroxidase</keyword>
<evidence type="ECO:0000256" key="1">
    <source>
        <dbReference type="ARBA" id="ARBA00000189"/>
    </source>
</evidence>
<evidence type="ECO:0000256" key="17">
    <source>
        <dbReference type="PIRSR" id="PIRSR600823-5"/>
    </source>
</evidence>
<feature type="binding site" evidence="14">
    <location>
        <position position="143"/>
    </location>
    <ligand>
        <name>substrate</name>
    </ligand>
</feature>
<evidence type="ECO:0000313" key="21">
    <source>
        <dbReference type="Proteomes" id="UP001443914"/>
    </source>
</evidence>
<feature type="binding site" evidence="15">
    <location>
        <position position="82"/>
    </location>
    <ligand>
        <name>Ca(2+)</name>
        <dbReference type="ChEBI" id="CHEBI:29108"/>
        <label>1</label>
    </ligand>
</feature>
<evidence type="ECO:0000256" key="5">
    <source>
        <dbReference type="ARBA" id="ARBA00022559"/>
    </source>
</evidence>
<keyword evidence="9 18" id="KW-0560">Oxidoreductase</keyword>
<name>A0AAW1NGA3_SAPOF</name>
<feature type="binding site" evidence="15">
    <location>
        <position position="76"/>
    </location>
    <ligand>
        <name>Ca(2+)</name>
        <dbReference type="ChEBI" id="CHEBI:29108"/>
        <label>1</label>
    </ligand>
</feature>
<comment type="similarity">
    <text evidence="3">Belongs to the peroxidase family. Ascorbate peroxidase subfamily.</text>
</comment>
<feature type="binding site" evidence="15">
    <location>
        <position position="94"/>
    </location>
    <ligand>
        <name>Ca(2+)</name>
        <dbReference type="ChEBI" id="CHEBI:29108"/>
        <label>1</label>
    </ligand>
</feature>
<feature type="binding site" evidence="15">
    <location>
        <position position="80"/>
    </location>
    <ligand>
        <name>Ca(2+)</name>
        <dbReference type="ChEBI" id="CHEBI:29108"/>
        <label>1</label>
    </ligand>
</feature>
<dbReference type="GO" id="GO:0020037">
    <property type="term" value="F:heme binding"/>
    <property type="evidence" value="ECO:0007669"/>
    <property type="project" value="UniProtKB-UniRule"/>
</dbReference>
<feature type="binding site" evidence="15">
    <location>
        <position position="73"/>
    </location>
    <ligand>
        <name>Ca(2+)</name>
        <dbReference type="ChEBI" id="CHEBI:29108"/>
        <label>1</label>
    </ligand>
</feature>
<feature type="binding site" evidence="15">
    <location>
        <position position="224"/>
    </location>
    <ligand>
        <name>Ca(2+)</name>
        <dbReference type="ChEBI" id="CHEBI:29108"/>
        <label>2</label>
    </ligand>
</feature>
<evidence type="ECO:0000256" key="4">
    <source>
        <dbReference type="ARBA" id="ARBA00012313"/>
    </source>
</evidence>
<feature type="active site" description="Proton acceptor" evidence="13">
    <location>
        <position position="72"/>
    </location>
</feature>
<feature type="binding site" description="axial binding residue" evidence="15">
    <location>
        <position position="173"/>
    </location>
    <ligand>
        <name>heme b</name>
        <dbReference type="ChEBI" id="CHEBI:60344"/>
    </ligand>
    <ligandPart>
        <name>Fe</name>
        <dbReference type="ChEBI" id="CHEBI:18248"/>
    </ligandPart>
</feature>
<comment type="subcellular location">
    <subcellularLocation>
        <location evidence="18">Secreted</location>
    </subcellularLocation>
</comment>
<gene>
    <name evidence="20" type="ORF">RND81_01G173000</name>
</gene>
<comment type="similarity">
    <text evidence="18">Belongs to the peroxidase family. Classical plant (class III) peroxidase subfamily.</text>
</comment>
<feature type="disulfide bond" evidence="17">
    <location>
        <begin position="41"/>
        <end position="120"/>
    </location>
</feature>
<proteinExistence type="inferred from homology"/>
<dbReference type="FunFam" id="1.10.420.10:FF:000006">
    <property type="entry name" value="Peroxidase"/>
    <property type="match status" value="1"/>
</dbReference>
<evidence type="ECO:0000256" key="3">
    <source>
        <dbReference type="ARBA" id="ARBA00006873"/>
    </source>
</evidence>
<evidence type="ECO:0000256" key="14">
    <source>
        <dbReference type="PIRSR" id="PIRSR600823-2"/>
    </source>
</evidence>
<dbReference type="Gene3D" id="1.10.420.10">
    <property type="entry name" value="Peroxidase, domain 2"/>
    <property type="match status" value="1"/>
</dbReference>
<dbReference type="EMBL" id="JBDFQZ010000001">
    <property type="protein sequence ID" value="KAK9757597.1"/>
    <property type="molecule type" value="Genomic_DNA"/>
</dbReference>
<comment type="cofactor">
    <cofactor evidence="15 18">
        <name>Ca(2+)</name>
        <dbReference type="ChEBI" id="CHEBI:29108"/>
    </cofactor>
    <text evidence="15 18">Binds 2 calcium ions per subunit.</text>
</comment>
<keyword evidence="21" id="KW-1185">Reference proteome</keyword>
<evidence type="ECO:0000256" key="7">
    <source>
        <dbReference type="ARBA" id="ARBA00022723"/>
    </source>
</evidence>
<dbReference type="PROSITE" id="PS00435">
    <property type="entry name" value="PEROXIDASE_1"/>
    <property type="match status" value="1"/>
</dbReference>
<dbReference type="PRINTS" id="PR00461">
    <property type="entry name" value="PLPEROXIDASE"/>
</dbReference>
<dbReference type="GO" id="GO:0046872">
    <property type="term" value="F:metal ion binding"/>
    <property type="evidence" value="ECO:0007669"/>
    <property type="project" value="UniProtKB-UniRule"/>
</dbReference>
<evidence type="ECO:0000256" key="11">
    <source>
        <dbReference type="ARBA" id="ARBA00023157"/>
    </source>
</evidence>
<evidence type="ECO:0000256" key="16">
    <source>
        <dbReference type="PIRSR" id="PIRSR600823-4"/>
    </source>
</evidence>
<evidence type="ECO:0000256" key="18">
    <source>
        <dbReference type="RuleBase" id="RU362060"/>
    </source>
</evidence>
<keyword evidence="6 18" id="KW-0349">Heme</keyword>
<dbReference type="PANTHER" id="PTHR31517">
    <property type="match status" value="1"/>
</dbReference>
<dbReference type="GO" id="GO:0140825">
    <property type="term" value="F:lactoperoxidase activity"/>
    <property type="evidence" value="ECO:0007669"/>
    <property type="project" value="UniProtKB-EC"/>
</dbReference>
<dbReference type="GO" id="GO:0006979">
    <property type="term" value="P:response to oxidative stress"/>
    <property type="evidence" value="ECO:0007669"/>
    <property type="project" value="UniProtKB-UniRule"/>
</dbReference>
<dbReference type="PROSITE" id="PS50873">
    <property type="entry name" value="PEROXIDASE_4"/>
    <property type="match status" value="1"/>
</dbReference>
<comment type="catalytic activity">
    <reaction evidence="1 18">
        <text>2 a phenolic donor + H2O2 = 2 a phenolic radical donor + 2 H2O</text>
        <dbReference type="Rhea" id="RHEA:56136"/>
        <dbReference type="ChEBI" id="CHEBI:15377"/>
        <dbReference type="ChEBI" id="CHEBI:16240"/>
        <dbReference type="ChEBI" id="CHEBI:139520"/>
        <dbReference type="ChEBI" id="CHEBI:139521"/>
        <dbReference type="EC" id="1.11.1.7"/>
    </reaction>
</comment>
<dbReference type="InterPro" id="IPR019793">
    <property type="entry name" value="Peroxidases_heam-ligand_BS"/>
</dbReference>
<dbReference type="GO" id="GO:0005576">
    <property type="term" value="C:extracellular region"/>
    <property type="evidence" value="ECO:0007669"/>
    <property type="project" value="UniProtKB-SubCell"/>
</dbReference>
<dbReference type="InterPro" id="IPR010255">
    <property type="entry name" value="Haem_peroxidase_sf"/>
</dbReference>
<keyword evidence="11 17" id="KW-1015">Disulfide bond</keyword>
<comment type="cofactor">
    <cofactor evidence="15 18">
        <name>heme b</name>
        <dbReference type="ChEBI" id="CHEBI:60344"/>
    </cofactor>
    <text evidence="15 18">Binds 1 heme b (iron(II)-protoporphyrin IX) group per subunit.</text>
</comment>
<evidence type="ECO:0000256" key="10">
    <source>
        <dbReference type="ARBA" id="ARBA00023004"/>
    </source>
</evidence>
<keyword evidence="18" id="KW-0964">Secreted</keyword>
<dbReference type="InterPro" id="IPR000823">
    <property type="entry name" value="Peroxidase_pln"/>
</dbReference>
<feature type="site" description="Transition state stabilizer" evidence="16">
    <location>
        <position position="68"/>
    </location>
</feature>
<comment type="function">
    <text evidence="2">Removal of H(2)O(2), oxidation of toxic reductants, biosynthesis and degradation of lignin, suberization, auxin catabolism, response to environmental stresses such as wounding, pathogen attack and oxidative stress. These functions might be dependent on each isozyme/isoform in each plant tissue.</text>
</comment>
<feature type="chain" id="PRO_5043093888" description="Peroxidase" evidence="18">
    <location>
        <begin position="17"/>
        <end position="305"/>
    </location>
</feature>
<keyword evidence="8 15" id="KW-0106">Calcium</keyword>
<evidence type="ECO:0000256" key="6">
    <source>
        <dbReference type="ARBA" id="ARBA00022617"/>
    </source>
</evidence>
<dbReference type="InterPro" id="IPR002016">
    <property type="entry name" value="Haem_peroxidase"/>
</dbReference>
<feature type="disulfide bond" evidence="17">
    <location>
        <begin position="180"/>
        <end position="212"/>
    </location>
</feature>
<dbReference type="AlphaFoldDB" id="A0AAW1NGA3"/>
<dbReference type="PANTHER" id="PTHR31517:SF48">
    <property type="entry name" value="PEROXIDASE 16-RELATED"/>
    <property type="match status" value="1"/>
</dbReference>
<keyword evidence="18" id="KW-0732">Signal</keyword>
<feature type="binding site" evidence="15">
    <location>
        <position position="78"/>
    </location>
    <ligand>
        <name>Ca(2+)</name>
        <dbReference type="ChEBI" id="CHEBI:29108"/>
        <label>1</label>
    </ligand>
</feature>
<dbReference type="CDD" id="cd00693">
    <property type="entry name" value="secretory_peroxidase"/>
    <property type="match status" value="1"/>
</dbReference>
<feature type="binding site" evidence="15">
    <location>
        <position position="232"/>
    </location>
    <ligand>
        <name>Ca(2+)</name>
        <dbReference type="ChEBI" id="CHEBI:29108"/>
        <label>2</label>
    </ligand>
</feature>
<evidence type="ECO:0000256" key="8">
    <source>
        <dbReference type="ARBA" id="ARBA00022837"/>
    </source>
</evidence>
<reference evidence="20" key="1">
    <citation type="submission" date="2024-03" db="EMBL/GenBank/DDBJ databases">
        <title>WGS assembly of Saponaria officinalis var. Norfolk2.</title>
        <authorList>
            <person name="Jenkins J."/>
            <person name="Shu S."/>
            <person name="Grimwood J."/>
            <person name="Barry K."/>
            <person name="Goodstein D."/>
            <person name="Schmutz J."/>
            <person name="Leebens-Mack J."/>
            <person name="Osbourn A."/>
        </authorList>
    </citation>
    <scope>NUCLEOTIDE SEQUENCE [LARGE SCALE GENOMIC DNA]</scope>
    <source>
        <strain evidence="20">JIC</strain>
    </source>
</reference>
<sequence length="305" mass="34282">MTSFICSLFHIPLIKALVITFSKVTESKTYQLKQNFYQKTCLTAEKIIRSVVLKSLVKNPGLDAGLIRLHFHDCFVRGCDASVLLDFNGGNRTEKDNPINKSLRGYEVIDEAKLLLEEECPMTVPGGRMDGVISAFSEVFTLPNPTPTLSTLEAVFRIKGLTVKDLVILSGTHSLGISHCTTFKDRIYNFSETHSTDPSMNSKFVDSLRSICPYTNNSITVPMDFISPNKLDNAYYRDIREHRVLFTSDQTLLDSRKTKTMVDHYASHGGAWKKDFADAMIRVALIEVKVGEEGQIRSNCRLVNK</sequence>
<dbReference type="PRINTS" id="PR00458">
    <property type="entry name" value="PEROXIDASE"/>
</dbReference>
<evidence type="ECO:0000256" key="2">
    <source>
        <dbReference type="ARBA" id="ARBA00002322"/>
    </source>
</evidence>
<comment type="caution">
    <text evidence="20">The sequence shown here is derived from an EMBL/GenBank/DDBJ whole genome shotgun (WGS) entry which is preliminary data.</text>
</comment>
<feature type="disulfide bond" evidence="17">
    <location>
        <begin position="74"/>
        <end position="79"/>
    </location>
</feature>
<evidence type="ECO:0000256" key="9">
    <source>
        <dbReference type="ARBA" id="ARBA00023002"/>
    </source>
</evidence>
<feature type="domain" description="Plant heme peroxidase family profile" evidence="19">
    <location>
        <begin position="31"/>
        <end position="304"/>
    </location>
</feature>